<accession>A0A4D6NNQ3</accession>
<feature type="signal peptide" evidence="1">
    <location>
        <begin position="1"/>
        <end position="30"/>
    </location>
</feature>
<name>A0A4D6NNQ3_VIGUN</name>
<reference evidence="2 3" key="1">
    <citation type="submission" date="2019-04" db="EMBL/GenBank/DDBJ databases">
        <title>An improved genome assembly and genetic linkage map for asparagus bean, Vigna unguiculata ssp. sesquipedialis.</title>
        <authorList>
            <person name="Xia Q."/>
            <person name="Zhang R."/>
            <person name="Dong Y."/>
        </authorList>
    </citation>
    <scope>NUCLEOTIDE SEQUENCE [LARGE SCALE GENOMIC DNA]</scope>
    <source>
        <tissue evidence="2">Leaf</tissue>
    </source>
</reference>
<evidence type="ECO:0008006" key="4">
    <source>
        <dbReference type="Google" id="ProtNLM"/>
    </source>
</evidence>
<gene>
    <name evidence="2" type="ORF">DEO72_LG11g1976</name>
</gene>
<dbReference type="Proteomes" id="UP000501690">
    <property type="component" value="Linkage Group LG11"/>
</dbReference>
<keyword evidence="3" id="KW-1185">Reference proteome</keyword>
<evidence type="ECO:0000313" key="2">
    <source>
        <dbReference type="EMBL" id="QCE14968.1"/>
    </source>
</evidence>
<feature type="chain" id="PRO_5020032880" description="Secreted protein" evidence="1">
    <location>
        <begin position="31"/>
        <end position="88"/>
    </location>
</feature>
<evidence type="ECO:0000313" key="3">
    <source>
        <dbReference type="Proteomes" id="UP000501690"/>
    </source>
</evidence>
<keyword evidence="1" id="KW-0732">Signal</keyword>
<protein>
    <recommendedName>
        <fullName evidence="4">Secreted protein</fullName>
    </recommendedName>
</protein>
<dbReference type="EMBL" id="CP039355">
    <property type="protein sequence ID" value="QCE14968.1"/>
    <property type="molecule type" value="Genomic_DNA"/>
</dbReference>
<sequence length="88" mass="8376">MVVCGAAMEAIRMVTVAAVGCALQVVCVNGEDGTVVVLRRRAAEVGGDGTVAAGVVCVGGGAKQDGDGVTAVAGEIGGGGCRGGWKGN</sequence>
<organism evidence="2 3">
    <name type="scientific">Vigna unguiculata</name>
    <name type="common">Cowpea</name>
    <dbReference type="NCBI Taxonomy" id="3917"/>
    <lineage>
        <taxon>Eukaryota</taxon>
        <taxon>Viridiplantae</taxon>
        <taxon>Streptophyta</taxon>
        <taxon>Embryophyta</taxon>
        <taxon>Tracheophyta</taxon>
        <taxon>Spermatophyta</taxon>
        <taxon>Magnoliopsida</taxon>
        <taxon>eudicotyledons</taxon>
        <taxon>Gunneridae</taxon>
        <taxon>Pentapetalae</taxon>
        <taxon>rosids</taxon>
        <taxon>fabids</taxon>
        <taxon>Fabales</taxon>
        <taxon>Fabaceae</taxon>
        <taxon>Papilionoideae</taxon>
        <taxon>50 kb inversion clade</taxon>
        <taxon>NPAAA clade</taxon>
        <taxon>indigoferoid/millettioid clade</taxon>
        <taxon>Phaseoleae</taxon>
        <taxon>Vigna</taxon>
    </lineage>
</organism>
<evidence type="ECO:0000256" key="1">
    <source>
        <dbReference type="SAM" id="SignalP"/>
    </source>
</evidence>
<dbReference type="AlphaFoldDB" id="A0A4D6NNQ3"/>
<proteinExistence type="predicted"/>